<proteinExistence type="predicted"/>
<dbReference type="EMBL" id="MW394391">
    <property type="protein sequence ID" value="QQV92180.1"/>
    <property type="molecule type" value="Genomic_DNA"/>
</dbReference>
<protein>
    <submittedName>
        <fullName evidence="1">Uncharacterized protein</fullName>
    </submittedName>
</protein>
<dbReference type="Proteomes" id="UP000596381">
    <property type="component" value="Segment"/>
</dbReference>
<keyword evidence="2" id="KW-1185">Reference proteome</keyword>
<evidence type="ECO:0000313" key="1">
    <source>
        <dbReference type="EMBL" id="QQV92180.1"/>
    </source>
</evidence>
<gene>
    <name evidence="1" type="ORF">vBKpMFBKp24_091</name>
</gene>
<reference evidence="1 2" key="1">
    <citation type="submission" date="2020-12" db="EMBL/GenBank/DDBJ databases">
        <title>Genomic characterization of four novel bacteriophages infecting Klebsiella pneumoniae.</title>
        <authorList>
            <person name="Estrada Bonilla B."/>
            <person name="Costa A.R."/>
            <person name="van Rossum T."/>
            <person name="Hagedoorn S."/>
            <person name="Wallinga H."/>
            <person name="Xiao M."/>
            <person name="Song W."/>
            <person name="Haas P.-J."/>
            <person name="Nobrega F.L."/>
            <person name="Brouns S.J.J."/>
        </authorList>
    </citation>
    <scope>NUCLEOTIDE SEQUENCE [LARGE SCALE GENOMIC DNA]</scope>
</reference>
<organism evidence="1 2">
    <name type="scientific">Klebsiella phage vB_KpM_FBKp24</name>
    <dbReference type="NCBI Taxonomy" id="2801834"/>
    <lineage>
        <taxon>Viruses</taxon>
        <taxon>Duplodnaviria</taxon>
        <taxon>Heunggongvirae</taxon>
        <taxon>Uroviricota</taxon>
        <taxon>Caudoviricetes</taxon>
        <taxon>Chimalliviridae</taxon>
        <taxon>Maaswegvirus</taxon>
        <taxon>Maaswegvirus Kp24</taxon>
    </lineage>
</organism>
<name>A0A7U0GBL1_9CAUD</name>
<sequence length="167" mass="20523">MRYVIDIDYLARRLSSILRYAREHYRIIDVHANERVTVEDLKESALRIFWNAINREALFPWECWDDDGAIRTWFKGYTLEPIGFGKNNEEICDEPSQELYREVIDVFIIFCLEYFKDCEIRKDKHWEEIRVLEVRSNCLILENMGDWRIRDWERIQREKREARASYY</sequence>
<evidence type="ECO:0000313" key="2">
    <source>
        <dbReference type="Proteomes" id="UP000596381"/>
    </source>
</evidence>
<accession>A0A7U0GBL1</accession>